<dbReference type="NCBIfam" id="NF047593">
    <property type="entry name" value="IS66_ISAeme5_TnpA"/>
    <property type="match status" value="1"/>
</dbReference>
<proteinExistence type="predicted"/>
<evidence type="ECO:0000313" key="1">
    <source>
        <dbReference type="EMBL" id="MCZ7692841.1"/>
    </source>
</evidence>
<dbReference type="AlphaFoldDB" id="A0A9X3KAR9"/>
<dbReference type="Proteomes" id="UP001148455">
    <property type="component" value="Unassembled WGS sequence"/>
</dbReference>
<reference evidence="1" key="1">
    <citation type="submission" date="2022-12" db="EMBL/GenBank/DDBJ databases">
        <title>Genome of R. gnavus strain RSHDN_123.</title>
        <authorList>
            <person name="Abdugheni R."/>
        </authorList>
    </citation>
    <scope>NUCLEOTIDE SEQUENCE</scope>
    <source>
        <strain evidence="1">RSHDN_123</strain>
    </source>
</reference>
<accession>A0A9X3KAR9</accession>
<sequence length="110" mass="12741">MKKEENLHCGLDGFMLFKQYASCKTWCLENQIPASTMGYWMRRLRNTENPCETDMIFAKMPTEQEIFAKETANSLSPIHIFIADSIRIEVMPDCSPELFHLLIKGLKDHA</sequence>
<evidence type="ECO:0000313" key="2">
    <source>
        <dbReference type="Proteomes" id="UP001148455"/>
    </source>
</evidence>
<dbReference type="RefSeq" id="WP_269762367.1">
    <property type="nucleotide sequence ID" value="NZ_JAPZEC010000002.1"/>
</dbReference>
<comment type="caution">
    <text evidence="1">The sequence shown here is derived from an EMBL/GenBank/DDBJ whole genome shotgun (WGS) entry which is preliminary data.</text>
</comment>
<protein>
    <submittedName>
        <fullName evidence="1">IS66 family insertion sequence element accessory protein TnpB</fullName>
    </submittedName>
</protein>
<organism evidence="1 2">
    <name type="scientific">Mediterraneibacter gnavus</name>
    <name type="common">Ruminococcus gnavus</name>
    <dbReference type="NCBI Taxonomy" id="33038"/>
    <lineage>
        <taxon>Bacteria</taxon>
        <taxon>Bacillati</taxon>
        <taxon>Bacillota</taxon>
        <taxon>Clostridia</taxon>
        <taxon>Lachnospirales</taxon>
        <taxon>Lachnospiraceae</taxon>
        <taxon>Mediterraneibacter</taxon>
    </lineage>
</organism>
<gene>
    <name evidence="1" type="ORF">O8D18_02090</name>
</gene>
<dbReference type="EMBL" id="JAPZED010000002">
    <property type="protein sequence ID" value="MCZ7692841.1"/>
    <property type="molecule type" value="Genomic_DNA"/>
</dbReference>
<name>A0A9X3KAR9_MEDGN</name>